<evidence type="ECO:0008006" key="3">
    <source>
        <dbReference type="Google" id="ProtNLM"/>
    </source>
</evidence>
<name>A0A974SSA0_9RHOO</name>
<dbReference type="Proteomes" id="UP000663444">
    <property type="component" value="Chromosome"/>
</dbReference>
<proteinExistence type="predicted"/>
<accession>A0A974SSA0</accession>
<gene>
    <name evidence="1" type="ORF">IWH25_05530</name>
</gene>
<dbReference type="AlphaFoldDB" id="A0A974SSA0"/>
<dbReference type="Pfam" id="PF06293">
    <property type="entry name" value="Kdo"/>
    <property type="match status" value="2"/>
</dbReference>
<organism evidence="1 2">
    <name type="scientific">Azospira restricta</name>
    <dbReference type="NCBI Taxonomy" id="404405"/>
    <lineage>
        <taxon>Bacteria</taxon>
        <taxon>Pseudomonadati</taxon>
        <taxon>Pseudomonadota</taxon>
        <taxon>Betaproteobacteria</taxon>
        <taxon>Rhodocyclales</taxon>
        <taxon>Rhodocyclaceae</taxon>
        <taxon>Azospira</taxon>
    </lineage>
</organism>
<sequence length="458" mass="49148">MPAVPFGVALADGRGLTMRRLLRVLPGKRIVGEAGFDGRRVLAKLFVAPGSERHWRQEADGVAALQAAAIPTPTLLASSALAGGGHVVLTEFFDGAVSLAEAWQGVADRPAGDRTALAVLVPAVILLARMHAAGLAQGDLHLGNFLLHEGGLRVIDGDSVSAAGRPLTADEASANLGMLLAQLPAAWDDAAAALLDAYRAAGGVAIDAARLRAEIARVRDWRVRDYLAKSVRDCTLFAVERRPTRFTAVVRAAADRLAPLLRDPDGALAAGVRLKSGNTCTVAKVAADGGDLVVKRYNLKSVGHALSRLWRPSRAWHSWREGHRLALYGIATPAPLALVEERLGPLRRRAWLVNEFCPGVNLAEHLAVDREPPAAEAAAITALFATLARLRISHGDLKATNLLWHAGRVWLIDLDACTQHRSEAAWRRAWRRDRARLVRNWPAASSLGRWLQAALPPA</sequence>
<dbReference type="KEGG" id="ares:IWH25_05530"/>
<protein>
    <recommendedName>
        <fullName evidence="3">Protein kinase domain-containing protein</fullName>
    </recommendedName>
</protein>
<dbReference type="SUPFAM" id="SSF56112">
    <property type="entry name" value="Protein kinase-like (PK-like)"/>
    <property type="match status" value="2"/>
</dbReference>
<evidence type="ECO:0000313" key="2">
    <source>
        <dbReference type="Proteomes" id="UP000663444"/>
    </source>
</evidence>
<evidence type="ECO:0000313" key="1">
    <source>
        <dbReference type="EMBL" id="QRJ65641.1"/>
    </source>
</evidence>
<dbReference type="EMBL" id="CP064781">
    <property type="protein sequence ID" value="QRJ65641.1"/>
    <property type="molecule type" value="Genomic_DNA"/>
</dbReference>
<reference evidence="1" key="1">
    <citation type="submission" date="2020-11" db="EMBL/GenBank/DDBJ databases">
        <title>Azospira restricta DSM 18626 genome sequence.</title>
        <authorList>
            <person name="Moe W.M."/>
        </authorList>
    </citation>
    <scope>NUCLEOTIDE SEQUENCE</scope>
    <source>
        <strain evidence="1">DSM 18626</strain>
    </source>
</reference>
<dbReference type="Gene3D" id="1.10.510.10">
    <property type="entry name" value="Transferase(Phosphotransferase) domain 1"/>
    <property type="match status" value="1"/>
</dbReference>
<keyword evidence="2" id="KW-1185">Reference proteome</keyword>
<dbReference type="InterPro" id="IPR011009">
    <property type="entry name" value="Kinase-like_dom_sf"/>
</dbReference>